<dbReference type="WBParaSite" id="BTMF_0001603001-mRNA-1">
    <property type="protein sequence ID" value="BTMF_0001603001-mRNA-1"/>
    <property type="gene ID" value="BTMF_0001603001"/>
</dbReference>
<dbReference type="Proteomes" id="UP000280834">
    <property type="component" value="Unassembled WGS sequence"/>
</dbReference>
<evidence type="ECO:0000256" key="1">
    <source>
        <dbReference type="SAM" id="Phobius"/>
    </source>
</evidence>
<keyword evidence="1" id="KW-1133">Transmembrane helix</keyword>
<reference evidence="4" key="1">
    <citation type="submission" date="2017-02" db="UniProtKB">
        <authorList>
            <consortium name="WormBaseParasite"/>
        </authorList>
    </citation>
    <scope>IDENTIFICATION</scope>
</reference>
<keyword evidence="3" id="KW-1185">Reference proteome</keyword>
<sequence>MYVPEQWKVFCFFLVFVLTVITIGRALCGGTMESKKIGA</sequence>
<feature type="transmembrane region" description="Helical" evidence="1">
    <location>
        <begin position="6"/>
        <end position="28"/>
    </location>
</feature>
<evidence type="ECO:0000313" key="3">
    <source>
        <dbReference type="Proteomes" id="UP000280834"/>
    </source>
</evidence>
<dbReference type="EMBL" id="UZAG01020713">
    <property type="protein sequence ID" value="VDO47682.1"/>
    <property type="molecule type" value="Genomic_DNA"/>
</dbReference>
<reference evidence="2 3" key="2">
    <citation type="submission" date="2018-11" db="EMBL/GenBank/DDBJ databases">
        <authorList>
            <consortium name="Pathogen Informatics"/>
        </authorList>
    </citation>
    <scope>NUCLEOTIDE SEQUENCE [LARGE SCALE GENOMIC DNA]</scope>
</reference>
<organism evidence="4">
    <name type="scientific">Brugia timori</name>
    <dbReference type="NCBI Taxonomy" id="42155"/>
    <lineage>
        <taxon>Eukaryota</taxon>
        <taxon>Metazoa</taxon>
        <taxon>Ecdysozoa</taxon>
        <taxon>Nematoda</taxon>
        <taxon>Chromadorea</taxon>
        <taxon>Rhabditida</taxon>
        <taxon>Spirurina</taxon>
        <taxon>Spiruromorpha</taxon>
        <taxon>Filarioidea</taxon>
        <taxon>Onchocercidae</taxon>
        <taxon>Brugia</taxon>
    </lineage>
</organism>
<accession>A0A0R3R7M8</accession>
<dbReference type="AlphaFoldDB" id="A0A0R3R7M8"/>
<protein>
    <submittedName>
        <fullName evidence="2 4">Uncharacterized protein</fullName>
    </submittedName>
</protein>
<proteinExistence type="predicted"/>
<gene>
    <name evidence="2" type="ORF">BTMF_LOCUS14015</name>
</gene>
<evidence type="ECO:0000313" key="4">
    <source>
        <dbReference type="WBParaSite" id="BTMF_0001603001-mRNA-1"/>
    </source>
</evidence>
<name>A0A0R3R7M8_9BILA</name>
<evidence type="ECO:0000313" key="2">
    <source>
        <dbReference type="EMBL" id="VDO47682.1"/>
    </source>
</evidence>
<dbReference type="STRING" id="42155.A0A0R3R7M8"/>
<keyword evidence="1" id="KW-0472">Membrane</keyword>
<keyword evidence="1" id="KW-0812">Transmembrane</keyword>